<protein>
    <recommendedName>
        <fullName evidence="4">methanethiol S-methyltransferase</fullName>
        <ecNumber evidence="4">2.1.1.334</ecNumber>
    </recommendedName>
</protein>
<comment type="catalytic activity">
    <reaction evidence="11">
        <text>methanethiol + S-adenosyl-L-methionine = dimethyl sulfide + S-adenosyl-L-homocysteine + H(+)</text>
        <dbReference type="Rhea" id="RHEA:50428"/>
        <dbReference type="ChEBI" id="CHEBI:15378"/>
        <dbReference type="ChEBI" id="CHEBI:16007"/>
        <dbReference type="ChEBI" id="CHEBI:17437"/>
        <dbReference type="ChEBI" id="CHEBI:57856"/>
        <dbReference type="ChEBI" id="CHEBI:59789"/>
        <dbReference type="EC" id="2.1.1.334"/>
    </reaction>
</comment>
<dbReference type="EMBL" id="BMIP01000007">
    <property type="protein sequence ID" value="GGD78484.1"/>
    <property type="molecule type" value="Genomic_DNA"/>
</dbReference>
<dbReference type="Proteomes" id="UP000612349">
    <property type="component" value="Unassembled WGS sequence"/>
</dbReference>
<feature type="transmembrane region" description="Helical" evidence="12">
    <location>
        <begin position="87"/>
        <end position="105"/>
    </location>
</feature>
<keyword evidence="9 12" id="KW-1133">Transmembrane helix</keyword>
<evidence type="ECO:0000313" key="13">
    <source>
        <dbReference type="EMBL" id="GGD78484.1"/>
    </source>
</evidence>
<reference evidence="13" key="2">
    <citation type="submission" date="2020-09" db="EMBL/GenBank/DDBJ databases">
        <authorList>
            <person name="Sun Q."/>
            <person name="Zhou Y."/>
        </authorList>
    </citation>
    <scope>NUCLEOTIDE SEQUENCE</scope>
    <source>
        <strain evidence="13">CGMCC 1.15360</strain>
    </source>
</reference>
<proteinExistence type="inferred from homology"/>
<name>A0A916Z6A9_9SPHN</name>
<organism evidence="13 14">
    <name type="scientific">Croceicoccus mobilis</name>
    <dbReference type="NCBI Taxonomy" id="1703339"/>
    <lineage>
        <taxon>Bacteria</taxon>
        <taxon>Pseudomonadati</taxon>
        <taxon>Pseudomonadota</taxon>
        <taxon>Alphaproteobacteria</taxon>
        <taxon>Sphingomonadales</taxon>
        <taxon>Erythrobacteraceae</taxon>
        <taxon>Croceicoccus</taxon>
    </lineage>
</organism>
<comment type="function">
    <text evidence="1">Catalyzes the methylation of methanethiol (MeSH) to yield dimethylsulphide (DMS).</text>
</comment>
<keyword evidence="7" id="KW-0949">S-adenosyl-L-methionine</keyword>
<comment type="subcellular location">
    <subcellularLocation>
        <location evidence="2">Membrane</location>
        <topology evidence="2">Multi-pass membrane protein</topology>
    </subcellularLocation>
</comment>
<keyword evidence="5" id="KW-0489">Methyltransferase</keyword>
<sequence length="245" mass="27879">MPRPFVMIYAAICYAAFFALFLLFLGFVGNFPMLPFTVDRGPIAHIGVALATDVGLIGLFGIQHSLMARKSFKAAWTRIIPPEMERSTYVLSSSLVLLVLMLLWRPVPAYVWHVEMPVLVAGLQALFALGWLLVLFSTFLINHFELFGLHQAWAHWRGKEMPHPKLRQPLLYKIVRHPLYLGFFIAIWATPYMSVGHLVLAAGLSSYMLVAIPMEERDLVDVFGKDYEDYRNRVGMITPRLWGKG</sequence>
<evidence type="ECO:0000313" key="14">
    <source>
        <dbReference type="Proteomes" id="UP000612349"/>
    </source>
</evidence>
<evidence type="ECO:0000256" key="10">
    <source>
        <dbReference type="ARBA" id="ARBA00023136"/>
    </source>
</evidence>
<evidence type="ECO:0000256" key="4">
    <source>
        <dbReference type="ARBA" id="ARBA00012149"/>
    </source>
</evidence>
<gene>
    <name evidence="13" type="ORF">GCM10010990_30420</name>
</gene>
<dbReference type="GO" id="GO:0016020">
    <property type="term" value="C:membrane"/>
    <property type="evidence" value="ECO:0007669"/>
    <property type="project" value="UniProtKB-SubCell"/>
</dbReference>
<dbReference type="EC" id="2.1.1.334" evidence="4"/>
<reference evidence="13" key="1">
    <citation type="journal article" date="2014" name="Int. J. Syst. Evol. Microbiol.">
        <title>Complete genome sequence of Corynebacterium casei LMG S-19264T (=DSM 44701T), isolated from a smear-ripened cheese.</title>
        <authorList>
            <consortium name="US DOE Joint Genome Institute (JGI-PGF)"/>
            <person name="Walter F."/>
            <person name="Albersmeier A."/>
            <person name="Kalinowski J."/>
            <person name="Ruckert C."/>
        </authorList>
    </citation>
    <scope>NUCLEOTIDE SEQUENCE</scope>
    <source>
        <strain evidence="13">CGMCC 1.15360</strain>
    </source>
</reference>
<evidence type="ECO:0000256" key="8">
    <source>
        <dbReference type="ARBA" id="ARBA00022692"/>
    </source>
</evidence>
<dbReference type="Gene3D" id="1.20.120.1630">
    <property type="match status" value="1"/>
</dbReference>
<dbReference type="RefSeq" id="WP_066768522.1">
    <property type="nucleotide sequence ID" value="NZ_BMIP01000007.1"/>
</dbReference>
<keyword evidence="10 12" id="KW-0472">Membrane</keyword>
<keyword evidence="6" id="KW-0808">Transferase</keyword>
<dbReference type="OrthoDB" id="9789029at2"/>
<dbReference type="PANTHER" id="PTHR31040:SF1">
    <property type="entry name" value="NURIM"/>
    <property type="match status" value="1"/>
</dbReference>
<dbReference type="GO" id="GO:0008168">
    <property type="term" value="F:methyltransferase activity"/>
    <property type="evidence" value="ECO:0007669"/>
    <property type="project" value="UniProtKB-KW"/>
</dbReference>
<dbReference type="NCBIfam" id="NF045656">
    <property type="entry name" value="MeththiolMtaseMddA"/>
    <property type="match status" value="1"/>
</dbReference>
<keyword evidence="8 12" id="KW-0812">Transmembrane</keyword>
<dbReference type="InterPro" id="IPR033580">
    <property type="entry name" value="Nurim-like"/>
</dbReference>
<feature type="transmembrane region" description="Helical" evidence="12">
    <location>
        <begin position="125"/>
        <end position="149"/>
    </location>
</feature>
<dbReference type="InterPro" id="IPR054700">
    <property type="entry name" value="MddA"/>
</dbReference>
<evidence type="ECO:0000256" key="7">
    <source>
        <dbReference type="ARBA" id="ARBA00022691"/>
    </source>
</evidence>
<evidence type="ECO:0000256" key="12">
    <source>
        <dbReference type="SAM" id="Phobius"/>
    </source>
</evidence>
<keyword evidence="14" id="KW-1185">Reference proteome</keyword>
<evidence type="ECO:0000256" key="9">
    <source>
        <dbReference type="ARBA" id="ARBA00022989"/>
    </source>
</evidence>
<dbReference type="AlphaFoldDB" id="A0A916Z6A9"/>
<accession>A0A916Z6A9</accession>
<dbReference type="PANTHER" id="PTHR31040">
    <property type="entry name" value="NURIM"/>
    <property type="match status" value="1"/>
</dbReference>
<comment type="similarity">
    <text evidence="3">Belongs to the nurim family.</text>
</comment>
<evidence type="ECO:0000256" key="2">
    <source>
        <dbReference type="ARBA" id="ARBA00004141"/>
    </source>
</evidence>
<evidence type="ECO:0000256" key="5">
    <source>
        <dbReference type="ARBA" id="ARBA00022603"/>
    </source>
</evidence>
<dbReference type="GO" id="GO:0032259">
    <property type="term" value="P:methylation"/>
    <property type="evidence" value="ECO:0007669"/>
    <property type="project" value="UniProtKB-KW"/>
</dbReference>
<evidence type="ECO:0000256" key="3">
    <source>
        <dbReference type="ARBA" id="ARBA00010631"/>
    </source>
</evidence>
<evidence type="ECO:0000256" key="1">
    <source>
        <dbReference type="ARBA" id="ARBA00002096"/>
    </source>
</evidence>
<evidence type="ECO:0000256" key="6">
    <source>
        <dbReference type="ARBA" id="ARBA00022679"/>
    </source>
</evidence>
<comment type="caution">
    <text evidence="13">The sequence shown here is derived from an EMBL/GenBank/DDBJ whole genome shotgun (WGS) entry which is preliminary data.</text>
</comment>
<feature type="transmembrane region" description="Helical" evidence="12">
    <location>
        <begin position="7"/>
        <end position="31"/>
    </location>
</feature>
<feature type="transmembrane region" description="Helical" evidence="12">
    <location>
        <begin position="43"/>
        <end position="66"/>
    </location>
</feature>
<evidence type="ECO:0000256" key="11">
    <source>
        <dbReference type="ARBA" id="ARBA00048134"/>
    </source>
</evidence>